<protein>
    <recommendedName>
        <fullName evidence="3">DUF4219 domain-containing protein</fullName>
    </recommendedName>
</protein>
<accession>A0A4Q1BSL0</accession>
<dbReference type="Proteomes" id="UP000289152">
    <property type="component" value="Unassembled WGS sequence"/>
</dbReference>
<dbReference type="AlphaFoldDB" id="A0A4Q1BSL0"/>
<evidence type="ECO:0000313" key="1">
    <source>
        <dbReference type="EMBL" id="RXK41023.1"/>
    </source>
</evidence>
<dbReference type="OrthoDB" id="2584808at2759"/>
<evidence type="ECO:0000313" key="2">
    <source>
        <dbReference type="Proteomes" id="UP000289152"/>
    </source>
</evidence>
<gene>
    <name evidence="1" type="ORF">M231_01654</name>
</gene>
<name>A0A4Q1BSL0_TREME</name>
<comment type="caution">
    <text evidence="1">The sequence shown here is derived from an EMBL/GenBank/DDBJ whole genome shotgun (WGS) entry which is preliminary data.</text>
</comment>
<sequence length="264" mass="30361">MSHDRSTTIGLESVPVLSSQSNYFDWKLAIENYLLIHGCLGIIEGTDVEPYRQPTIARTVRAGSVVPTAEETITHTSLDSDDEERWESWRKRKLRAQGAIMSKVERGLLIDLRSLRTAYEMWTFLATDMQLQTPKHRTDVERKLRMLMLKSNPTDTEMTQHLQKFNLLWLEAEESGCKFSADTCALWFLDSLPRSDFKVMRSLYINLPTSLKTWAELRRLYQVKVADRARLITPTMSAQINNTSAVSRPSNDYLLADRRSTNLG</sequence>
<proteinExistence type="predicted"/>
<keyword evidence="2" id="KW-1185">Reference proteome</keyword>
<dbReference type="InParanoid" id="A0A4Q1BSL0"/>
<organism evidence="1 2">
    <name type="scientific">Tremella mesenterica</name>
    <name type="common">Jelly fungus</name>
    <dbReference type="NCBI Taxonomy" id="5217"/>
    <lineage>
        <taxon>Eukaryota</taxon>
        <taxon>Fungi</taxon>
        <taxon>Dikarya</taxon>
        <taxon>Basidiomycota</taxon>
        <taxon>Agaricomycotina</taxon>
        <taxon>Tremellomycetes</taxon>
        <taxon>Tremellales</taxon>
        <taxon>Tremellaceae</taxon>
        <taxon>Tremella</taxon>
    </lineage>
</organism>
<dbReference type="Pfam" id="PF14223">
    <property type="entry name" value="Retrotran_gag_2"/>
    <property type="match status" value="1"/>
</dbReference>
<dbReference type="VEuPathDB" id="FungiDB:TREMEDRAFT_58606"/>
<dbReference type="EMBL" id="SDIL01000012">
    <property type="protein sequence ID" value="RXK41023.1"/>
    <property type="molecule type" value="Genomic_DNA"/>
</dbReference>
<dbReference type="STRING" id="5217.A0A4Q1BSL0"/>
<evidence type="ECO:0008006" key="3">
    <source>
        <dbReference type="Google" id="ProtNLM"/>
    </source>
</evidence>
<reference evidence="1 2" key="1">
    <citation type="submission" date="2016-06" db="EMBL/GenBank/DDBJ databases">
        <title>Evolution of pathogenesis and genome organization in the Tremellales.</title>
        <authorList>
            <person name="Cuomo C."/>
            <person name="Litvintseva A."/>
            <person name="Heitman J."/>
            <person name="Chen Y."/>
            <person name="Sun S."/>
            <person name="Springer D."/>
            <person name="Dromer F."/>
            <person name="Young S."/>
            <person name="Zeng Q."/>
            <person name="Chapman S."/>
            <person name="Gujja S."/>
            <person name="Saif S."/>
            <person name="Birren B."/>
        </authorList>
    </citation>
    <scope>NUCLEOTIDE SEQUENCE [LARGE SCALE GENOMIC DNA]</scope>
    <source>
        <strain evidence="1 2">ATCC 28783</strain>
    </source>
</reference>